<comment type="caution">
    <text evidence="2">The sequence shown here is derived from an EMBL/GenBank/DDBJ whole genome shotgun (WGS) entry which is preliminary data.</text>
</comment>
<sequence length="111" mass="12172">MVEGLDVTLPCIHKETELIAKVKTELNHIRYFNKNGLHLTTCYFSNMTLQNVTKADEGYYKCSISEAGESPESWLAVSKLLKVIGGIPAGCFRASISIAFSTIPVHPPPCS</sequence>
<gene>
    <name evidence="2" type="ORF">CHARACLAT_028427</name>
</gene>
<dbReference type="Gene3D" id="2.60.40.10">
    <property type="entry name" value="Immunoglobulins"/>
    <property type="match status" value="1"/>
</dbReference>
<dbReference type="InterPro" id="IPR007110">
    <property type="entry name" value="Ig-like_dom"/>
</dbReference>
<evidence type="ECO:0000313" key="3">
    <source>
        <dbReference type="Proteomes" id="UP001352852"/>
    </source>
</evidence>
<accession>A0ABU7EDL3</accession>
<dbReference type="InterPro" id="IPR013783">
    <property type="entry name" value="Ig-like_fold"/>
</dbReference>
<name>A0ABU7EDL3_9TELE</name>
<keyword evidence="3" id="KW-1185">Reference proteome</keyword>
<protein>
    <recommendedName>
        <fullName evidence="1">Ig-like domain-containing protein</fullName>
    </recommendedName>
</protein>
<dbReference type="PROSITE" id="PS50835">
    <property type="entry name" value="IG_LIKE"/>
    <property type="match status" value="1"/>
</dbReference>
<dbReference type="Proteomes" id="UP001352852">
    <property type="component" value="Unassembled WGS sequence"/>
</dbReference>
<proteinExistence type="predicted"/>
<dbReference type="SUPFAM" id="SSF48726">
    <property type="entry name" value="Immunoglobulin"/>
    <property type="match status" value="1"/>
</dbReference>
<dbReference type="EMBL" id="JAHUTJ010052968">
    <property type="protein sequence ID" value="MED6285351.1"/>
    <property type="molecule type" value="Genomic_DNA"/>
</dbReference>
<reference evidence="2 3" key="1">
    <citation type="submission" date="2021-06" db="EMBL/GenBank/DDBJ databases">
        <authorList>
            <person name="Palmer J.M."/>
        </authorList>
    </citation>
    <scope>NUCLEOTIDE SEQUENCE [LARGE SCALE GENOMIC DNA]</scope>
    <source>
        <strain evidence="2 3">CL_MEX2019</strain>
        <tissue evidence="2">Muscle</tissue>
    </source>
</reference>
<organism evidence="2 3">
    <name type="scientific">Characodon lateralis</name>
    <dbReference type="NCBI Taxonomy" id="208331"/>
    <lineage>
        <taxon>Eukaryota</taxon>
        <taxon>Metazoa</taxon>
        <taxon>Chordata</taxon>
        <taxon>Craniata</taxon>
        <taxon>Vertebrata</taxon>
        <taxon>Euteleostomi</taxon>
        <taxon>Actinopterygii</taxon>
        <taxon>Neopterygii</taxon>
        <taxon>Teleostei</taxon>
        <taxon>Neoteleostei</taxon>
        <taxon>Acanthomorphata</taxon>
        <taxon>Ovalentaria</taxon>
        <taxon>Atherinomorphae</taxon>
        <taxon>Cyprinodontiformes</taxon>
        <taxon>Goodeidae</taxon>
        <taxon>Characodon</taxon>
    </lineage>
</organism>
<dbReference type="InterPro" id="IPR036179">
    <property type="entry name" value="Ig-like_dom_sf"/>
</dbReference>
<evidence type="ECO:0000259" key="1">
    <source>
        <dbReference type="PROSITE" id="PS50835"/>
    </source>
</evidence>
<evidence type="ECO:0000313" key="2">
    <source>
        <dbReference type="EMBL" id="MED6285351.1"/>
    </source>
</evidence>
<feature type="domain" description="Ig-like" evidence="1">
    <location>
        <begin position="1"/>
        <end position="78"/>
    </location>
</feature>